<keyword evidence="3" id="KW-1185">Reference proteome</keyword>
<comment type="caution">
    <text evidence="2">The sequence shown here is derived from an EMBL/GenBank/DDBJ whole genome shotgun (WGS) entry which is preliminary data.</text>
</comment>
<evidence type="ECO:0000313" key="3">
    <source>
        <dbReference type="Proteomes" id="UP001319883"/>
    </source>
</evidence>
<dbReference type="PANTHER" id="PTHR10094:SF25">
    <property type="entry name" value="SCP2 STEROL-BINDING DOMAIN-CONTAINING PROTEIN 1"/>
    <property type="match status" value="1"/>
</dbReference>
<dbReference type="RefSeq" id="WP_163648756.1">
    <property type="nucleotide sequence ID" value="NZ_JAGXFC010000001.1"/>
</dbReference>
<dbReference type="Pfam" id="PF02036">
    <property type="entry name" value="SCP2"/>
    <property type="match status" value="1"/>
</dbReference>
<gene>
    <name evidence="2" type="ORF">KGQ91_11885</name>
</gene>
<dbReference type="EMBL" id="JAGXFD010000001">
    <property type="protein sequence ID" value="MBZ9568368.1"/>
    <property type="molecule type" value="Genomic_DNA"/>
</dbReference>
<name>A0ABS7X0E9_9GAMM</name>
<organism evidence="2 3">
    <name type="scientific">Modicisalibacter tunisiensis</name>
    <dbReference type="NCBI Taxonomy" id="390637"/>
    <lineage>
        <taxon>Bacteria</taxon>
        <taxon>Pseudomonadati</taxon>
        <taxon>Pseudomonadota</taxon>
        <taxon>Gammaproteobacteria</taxon>
        <taxon>Oceanospirillales</taxon>
        <taxon>Halomonadaceae</taxon>
        <taxon>Modicisalibacter</taxon>
    </lineage>
</organism>
<accession>A0ABS7X0E9</accession>
<evidence type="ECO:0000259" key="1">
    <source>
        <dbReference type="Pfam" id="PF02036"/>
    </source>
</evidence>
<dbReference type="InterPro" id="IPR003033">
    <property type="entry name" value="SCP2_sterol-bd_dom"/>
</dbReference>
<proteinExistence type="predicted"/>
<dbReference type="Gene3D" id="3.30.1050.10">
    <property type="entry name" value="SCP2 sterol-binding domain"/>
    <property type="match status" value="1"/>
</dbReference>
<dbReference type="Proteomes" id="UP001319883">
    <property type="component" value="Unassembled WGS sequence"/>
</dbReference>
<protein>
    <submittedName>
        <fullName evidence="2">SCP2 sterol-binding domain-containing protein</fullName>
    </submittedName>
</protein>
<reference evidence="2 3" key="1">
    <citation type="submission" date="2021-05" db="EMBL/GenBank/DDBJ databases">
        <title>Petroleum and Energy Research Collection (APPE): ex situ preservation of microbial diversity associated with the oil industry and exploitation of its biotechnological potential.</title>
        <authorList>
            <person name="Paixao C.T.M."/>
            <person name="Gomes M.B."/>
            <person name="Oliveira V.M."/>
        </authorList>
    </citation>
    <scope>NUCLEOTIDE SEQUENCE [LARGE SCALE GENOMIC DNA]</scope>
    <source>
        <strain evidence="2 3">LIT2</strain>
    </source>
</reference>
<feature type="domain" description="SCP2" evidence="1">
    <location>
        <begin position="17"/>
        <end position="102"/>
    </location>
</feature>
<dbReference type="InterPro" id="IPR036527">
    <property type="entry name" value="SCP2_sterol-bd_dom_sf"/>
</dbReference>
<evidence type="ECO:0000313" key="2">
    <source>
        <dbReference type="EMBL" id="MBZ9568368.1"/>
    </source>
</evidence>
<dbReference type="PANTHER" id="PTHR10094">
    <property type="entry name" value="STEROL CARRIER PROTEIN 2 SCP-2 FAMILY PROTEIN"/>
    <property type="match status" value="1"/>
</dbReference>
<sequence>MSNASRVIDMLRSRFDPQAARGMDETFQFHISDADDYYLTVQDGTLDIQSGEHDDPSVTLSTDSATLKGVMSGELSGMQAFMSGRLKATGNIMLATRLSHLFP</sequence>
<dbReference type="SUPFAM" id="SSF55718">
    <property type="entry name" value="SCP-like"/>
    <property type="match status" value="1"/>
</dbReference>